<dbReference type="EMBL" id="KZ508457">
    <property type="protein sequence ID" value="PKU35177.1"/>
    <property type="molecule type" value="Genomic_DNA"/>
</dbReference>
<gene>
    <name evidence="10" type="ORF">llap_14519</name>
</gene>
<organism evidence="10 11">
    <name type="scientific">Limosa lapponica baueri</name>
    <dbReference type="NCBI Taxonomy" id="1758121"/>
    <lineage>
        <taxon>Eukaryota</taxon>
        <taxon>Metazoa</taxon>
        <taxon>Chordata</taxon>
        <taxon>Craniata</taxon>
        <taxon>Vertebrata</taxon>
        <taxon>Euteleostomi</taxon>
        <taxon>Archelosauria</taxon>
        <taxon>Archosauria</taxon>
        <taxon>Dinosauria</taxon>
        <taxon>Saurischia</taxon>
        <taxon>Theropoda</taxon>
        <taxon>Coelurosauria</taxon>
        <taxon>Aves</taxon>
        <taxon>Neognathae</taxon>
        <taxon>Neoaves</taxon>
        <taxon>Charadriiformes</taxon>
        <taxon>Scolopacidae</taxon>
        <taxon>Limosa</taxon>
    </lineage>
</organism>
<accession>A0A2I0TN02</accession>
<dbReference type="GO" id="GO:0032872">
    <property type="term" value="P:regulation of stress-activated MAPK cascade"/>
    <property type="evidence" value="ECO:0007669"/>
    <property type="project" value="TreeGrafter"/>
</dbReference>
<dbReference type="GO" id="GO:0031265">
    <property type="term" value="C:CD95 death-inducing signaling complex"/>
    <property type="evidence" value="ECO:0007669"/>
    <property type="project" value="TreeGrafter"/>
</dbReference>
<dbReference type="AlphaFoldDB" id="A0A2I0TN02"/>
<name>A0A2I0TN02_LIMLA</name>
<feature type="domain" description="TNFR-Cys" evidence="9">
    <location>
        <begin position="72"/>
        <end position="130"/>
    </location>
</feature>
<keyword evidence="10" id="KW-0675">Receptor</keyword>
<dbReference type="PROSITE" id="PS50050">
    <property type="entry name" value="TNFR_NGFR_2"/>
    <property type="match status" value="1"/>
</dbReference>
<dbReference type="Gene3D" id="2.10.50.10">
    <property type="entry name" value="Tumor Necrosis Factor Receptor, subunit A, domain 2"/>
    <property type="match status" value="1"/>
</dbReference>
<dbReference type="PROSITE" id="PS50017">
    <property type="entry name" value="DEATH_DOMAIN"/>
    <property type="match status" value="1"/>
</dbReference>
<evidence type="ECO:0000313" key="11">
    <source>
        <dbReference type="Proteomes" id="UP000233556"/>
    </source>
</evidence>
<evidence type="ECO:0000256" key="6">
    <source>
        <dbReference type="PROSITE-ProRule" id="PRU00206"/>
    </source>
</evidence>
<dbReference type="Pfam" id="PF00531">
    <property type="entry name" value="Death"/>
    <property type="match status" value="1"/>
</dbReference>
<reference evidence="11" key="2">
    <citation type="submission" date="2017-12" db="EMBL/GenBank/DDBJ databases">
        <title>Genome sequence of the Bar-tailed Godwit (Limosa lapponica baueri).</title>
        <authorList>
            <person name="Lima N.C.B."/>
            <person name="Parody-Merino A.M."/>
            <person name="Battley P.F."/>
            <person name="Fidler A.E."/>
            <person name="Prosdocimi F."/>
        </authorList>
    </citation>
    <scope>NUCLEOTIDE SEQUENCE [LARGE SCALE GENOMIC DNA]</scope>
</reference>
<dbReference type="Proteomes" id="UP000233556">
    <property type="component" value="Unassembled WGS sequence"/>
</dbReference>
<dbReference type="GO" id="GO:0097049">
    <property type="term" value="P:motor neuron apoptotic process"/>
    <property type="evidence" value="ECO:0007669"/>
    <property type="project" value="TreeGrafter"/>
</dbReference>
<dbReference type="GO" id="GO:0009897">
    <property type="term" value="C:external side of plasma membrane"/>
    <property type="evidence" value="ECO:0007669"/>
    <property type="project" value="TreeGrafter"/>
</dbReference>
<feature type="region of interest" description="Disordered" evidence="7">
    <location>
        <begin position="255"/>
        <end position="301"/>
    </location>
</feature>
<evidence type="ECO:0000256" key="2">
    <source>
        <dbReference type="ARBA" id="ARBA00022729"/>
    </source>
</evidence>
<protein>
    <submittedName>
        <fullName evidence="10">Tumor necrosis factor receptor superfamily member 6</fullName>
    </submittedName>
</protein>
<dbReference type="OrthoDB" id="10031141at2759"/>
<evidence type="ECO:0000256" key="7">
    <source>
        <dbReference type="SAM" id="MobiDB-lite"/>
    </source>
</evidence>
<dbReference type="SUPFAM" id="SSF47986">
    <property type="entry name" value="DEATH domain"/>
    <property type="match status" value="1"/>
</dbReference>
<dbReference type="InterPro" id="IPR001368">
    <property type="entry name" value="TNFR/NGFR_Cys_rich_reg"/>
</dbReference>
<dbReference type="SMART" id="SM00208">
    <property type="entry name" value="TNFR"/>
    <property type="match status" value="2"/>
</dbReference>
<dbReference type="PROSITE" id="PS00652">
    <property type="entry name" value="TNFR_NGFR_1"/>
    <property type="match status" value="1"/>
</dbReference>
<dbReference type="Gene3D" id="1.10.533.10">
    <property type="entry name" value="Death Domain, Fas"/>
    <property type="match status" value="1"/>
</dbReference>
<evidence type="ECO:0000256" key="5">
    <source>
        <dbReference type="ARBA" id="ARBA00023180"/>
    </source>
</evidence>
<feature type="repeat" description="TNFR-Cys" evidence="6">
    <location>
        <begin position="72"/>
        <end position="130"/>
    </location>
</feature>
<evidence type="ECO:0000256" key="1">
    <source>
        <dbReference type="ARBA" id="ARBA00022703"/>
    </source>
</evidence>
<dbReference type="PANTHER" id="PTHR46874:SF1">
    <property type="entry name" value="TUMOR NECROSIS FACTOR RECEPTOR SUPERFAMILY MEMBER 6"/>
    <property type="match status" value="1"/>
</dbReference>
<keyword evidence="4" id="KW-1015">Disulfide bond</keyword>
<dbReference type="SUPFAM" id="SSF57586">
    <property type="entry name" value="TNF receptor-like"/>
    <property type="match status" value="1"/>
</dbReference>
<dbReference type="PANTHER" id="PTHR46874">
    <property type="entry name" value="TUMOR NECROSIS FACTOR RECEPTOR SUPERFAMILY MEMBER 6"/>
    <property type="match status" value="1"/>
</dbReference>
<keyword evidence="2" id="KW-0732">Signal</keyword>
<keyword evidence="3" id="KW-0677">Repeat</keyword>
<dbReference type="GO" id="GO:0097192">
    <property type="term" value="P:extrinsic apoptotic signaling pathway in absence of ligand"/>
    <property type="evidence" value="ECO:0007669"/>
    <property type="project" value="TreeGrafter"/>
</dbReference>
<evidence type="ECO:0000256" key="4">
    <source>
        <dbReference type="ARBA" id="ARBA00023157"/>
    </source>
</evidence>
<evidence type="ECO:0000313" key="10">
    <source>
        <dbReference type="EMBL" id="PKU35177.1"/>
    </source>
</evidence>
<proteinExistence type="predicted"/>
<dbReference type="InterPro" id="IPR011029">
    <property type="entry name" value="DEATH-like_dom_sf"/>
</dbReference>
<comment type="caution">
    <text evidence="6">Lacks conserved residue(s) required for the propagation of feature annotation.</text>
</comment>
<dbReference type="GO" id="GO:0043066">
    <property type="term" value="P:negative regulation of apoptotic process"/>
    <property type="evidence" value="ECO:0007669"/>
    <property type="project" value="TreeGrafter"/>
</dbReference>
<keyword evidence="1" id="KW-0053">Apoptosis</keyword>
<keyword evidence="11" id="KW-1185">Reference proteome</keyword>
<reference evidence="11" key="1">
    <citation type="submission" date="2017-11" db="EMBL/GenBank/DDBJ databases">
        <authorList>
            <person name="Lima N.C."/>
            <person name="Parody-Merino A.M."/>
            <person name="Battley P.F."/>
            <person name="Fidler A.E."/>
            <person name="Prosdocimi F."/>
        </authorList>
    </citation>
    <scope>NUCLEOTIDE SEQUENCE [LARGE SCALE GENOMIC DNA]</scope>
</reference>
<keyword evidence="5" id="KW-0325">Glycoprotein</keyword>
<dbReference type="SMART" id="SM00005">
    <property type="entry name" value="DEATH"/>
    <property type="match status" value="1"/>
</dbReference>
<dbReference type="GO" id="GO:0045121">
    <property type="term" value="C:membrane raft"/>
    <property type="evidence" value="ECO:0007669"/>
    <property type="project" value="TreeGrafter"/>
</dbReference>
<evidence type="ECO:0000259" key="9">
    <source>
        <dbReference type="PROSITE" id="PS50050"/>
    </source>
</evidence>
<evidence type="ECO:0000256" key="3">
    <source>
        <dbReference type="ARBA" id="ARBA00022737"/>
    </source>
</evidence>
<dbReference type="GO" id="GO:0006924">
    <property type="term" value="P:activation-induced cell death of T cells"/>
    <property type="evidence" value="ECO:0007669"/>
    <property type="project" value="TreeGrafter"/>
</dbReference>
<dbReference type="GO" id="GO:0097527">
    <property type="term" value="P:necroptotic signaling pathway"/>
    <property type="evidence" value="ECO:0007669"/>
    <property type="project" value="TreeGrafter"/>
</dbReference>
<evidence type="ECO:0000259" key="8">
    <source>
        <dbReference type="PROSITE" id="PS50017"/>
    </source>
</evidence>
<dbReference type="GO" id="GO:0005031">
    <property type="term" value="F:tumor necrosis factor receptor activity"/>
    <property type="evidence" value="ECO:0007669"/>
    <property type="project" value="TreeGrafter"/>
</dbReference>
<sequence length="301" mass="34725">MVLIIEMQCKNHTERLINRTHSKLITRRIIAKREINCKKDEYNLDGQCCKKCKPGFVKKIHCPTDADKHCGRCEHGKEYIDHTNDLQECLRCSSCDRILAKPHQCQQRWGQKCESGIIEKKCTLTSDTVCGTADKRRRKSFTNKEDLPEAHAPVENKRLMTYADIDLSSHVTDIVEQMTLQDVMKFVRNRRVPEPLIDQTIRDYPNDTAEQKIKLFQVWYQRQGIKGAYRTLISSLRELRMRAAADKIEEKLKAEVPSCQEGGQSCSNDTEQSKTCTQENRNSDSDSAELNKTFSGHLEET</sequence>
<feature type="domain" description="Death" evidence="8">
    <location>
        <begin position="168"/>
        <end position="252"/>
    </location>
</feature>
<feature type="compositionally biased region" description="Polar residues" evidence="7">
    <location>
        <begin position="261"/>
        <end position="280"/>
    </location>
</feature>
<dbReference type="InterPro" id="IPR000488">
    <property type="entry name" value="Death_dom"/>
</dbReference>